<dbReference type="Pfam" id="PF21986">
    <property type="entry name" value="AH_C"/>
    <property type="match status" value="1"/>
</dbReference>
<keyword evidence="3" id="KW-0378">Hydrolase</keyword>
<dbReference type="PANTHER" id="PTHR11895">
    <property type="entry name" value="TRANSAMIDASE"/>
    <property type="match status" value="1"/>
</dbReference>
<protein>
    <submittedName>
        <fullName evidence="3">Allophanate hydrolase</fullName>
    </submittedName>
</protein>
<dbReference type="Gene3D" id="3.10.490.10">
    <property type="entry name" value="Gamma-glutamyl cyclotransferase-like"/>
    <property type="match status" value="1"/>
</dbReference>
<gene>
    <name evidence="3" type="ORF">SAMN05216552_102572</name>
</gene>
<dbReference type="Pfam" id="PF01425">
    <property type="entry name" value="Amidase"/>
    <property type="match status" value="1"/>
</dbReference>
<evidence type="ECO:0000313" key="3">
    <source>
        <dbReference type="EMBL" id="SFV06542.1"/>
    </source>
</evidence>
<dbReference type="InterPro" id="IPR014085">
    <property type="entry name" value="Allophanate_hydrolase"/>
</dbReference>
<feature type="domain" description="Allophanate hydrolase C-terminal" evidence="2">
    <location>
        <begin position="475"/>
        <end position="597"/>
    </location>
</feature>
<accession>A0A1I7L9V1</accession>
<reference evidence="4" key="1">
    <citation type="submission" date="2016-10" db="EMBL/GenBank/DDBJ databases">
        <authorList>
            <person name="Varghese N."/>
            <person name="Submissions S."/>
        </authorList>
    </citation>
    <scope>NUCLEOTIDE SEQUENCE [LARGE SCALE GENOMIC DNA]</scope>
    <source>
        <strain evidence="4">CGMCC 1.11014</strain>
    </source>
</reference>
<dbReference type="Gene3D" id="1.20.58.1700">
    <property type="match status" value="1"/>
</dbReference>
<evidence type="ECO:0000313" key="4">
    <source>
        <dbReference type="Proteomes" id="UP000199391"/>
    </source>
</evidence>
<dbReference type="OrthoDB" id="8872210at2"/>
<dbReference type="Proteomes" id="UP000199391">
    <property type="component" value="Unassembled WGS sequence"/>
</dbReference>
<dbReference type="InterPro" id="IPR000120">
    <property type="entry name" value="Amidase"/>
</dbReference>
<dbReference type="NCBIfam" id="NF006043">
    <property type="entry name" value="PRK08186.1"/>
    <property type="match status" value="1"/>
</dbReference>
<organism evidence="3 4">
    <name type="scientific">Pseudoduganella namucuonensis</name>
    <dbReference type="NCBI Taxonomy" id="1035707"/>
    <lineage>
        <taxon>Bacteria</taxon>
        <taxon>Pseudomonadati</taxon>
        <taxon>Pseudomonadota</taxon>
        <taxon>Betaproteobacteria</taxon>
        <taxon>Burkholderiales</taxon>
        <taxon>Oxalobacteraceae</taxon>
        <taxon>Telluria group</taxon>
        <taxon>Pseudoduganella</taxon>
    </lineage>
</organism>
<dbReference type="NCBIfam" id="TIGR02713">
    <property type="entry name" value="allophanate_hyd"/>
    <property type="match status" value="1"/>
</dbReference>
<dbReference type="Gene3D" id="3.90.1300.10">
    <property type="entry name" value="Amidase signature (AS) domain"/>
    <property type="match status" value="1"/>
</dbReference>
<evidence type="ECO:0000259" key="2">
    <source>
        <dbReference type="Pfam" id="PF21986"/>
    </source>
</evidence>
<feature type="domain" description="Amidase" evidence="1">
    <location>
        <begin position="22"/>
        <end position="437"/>
    </location>
</feature>
<dbReference type="SUPFAM" id="SSF75304">
    <property type="entry name" value="Amidase signature (AS) enzymes"/>
    <property type="match status" value="1"/>
</dbReference>
<dbReference type="AlphaFoldDB" id="A0A1I7L9V1"/>
<dbReference type="PANTHER" id="PTHR11895:SF169">
    <property type="entry name" value="GLUTAMYL-TRNA(GLN) AMIDOTRANSFERASE"/>
    <property type="match status" value="1"/>
</dbReference>
<keyword evidence="4" id="KW-1185">Reference proteome</keyword>
<proteinExistence type="predicted"/>
<dbReference type="InterPro" id="IPR053844">
    <property type="entry name" value="AH_C"/>
</dbReference>
<dbReference type="EMBL" id="FPBO01000025">
    <property type="protein sequence ID" value="SFV06542.1"/>
    <property type="molecule type" value="Genomic_DNA"/>
</dbReference>
<dbReference type="GO" id="GO:0016787">
    <property type="term" value="F:hydrolase activity"/>
    <property type="evidence" value="ECO:0007669"/>
    <property type="project" value="UniProtKB-KW"/>
</dbReference>
<name>A0A1I7L9V1_9BURK</name>
<dbReference type="RefSeq" id="WP_093557986.1">
    <property type="nucleotide sequence ID" value="NZ_FPBO01000025.1"/>
</dbReference>
<sequence>MDLTIEGLRRQYEAGTLLPSECVERVLARVADAGRDEVWISRVPGQRLLEQARALDRLLAGEGAAALERLPLFGVPFAVKDNIDVAGMPTTAACPAFAYTPEASATVVEKLLAAGALLVGKTNLDQFATGLVGTRSPYGAVRNARHPEHVSGGSSAGSAVAVALGLVSFSLGTDTAGSGRVPAGLNNIVGLKPTPGLLSTRGVVPACRTLDCVSVFAATVADAWAVTRAAAGYDAAEPYSRKVPMAGVRRRGYRVAVPAQLEFYGDAAAERAFAESLERLAAHPGCTVERIDYTPFREAALLLYQGPWVAERRAAVGDFFEARRAEMDPTVAGIIAQADKFSATDAFNGQYRLAELRRAAEERLRTCDLLLVPTAPTMPTIAAVRAEPVLRNSELGHYTNFVNFFDMAAIAVPAAGRDDGLPFGVTLIGRAGADHMLAAAAQELMPLWAGAESGSAGAGAPVAGSPLPLSEPGVLLAVVGAHLEGQPLNWQLLERGGRKVASTRTQSCYRLYALPGTTPPKPGLARVAERGAAIEVEVWELPLRAFGAVVAEVPAPLGIGSLELADGSWVKGFICEPLALEGAQDITQHGGWRAYLATR</sequence>
<evidence type="ECO:0000259" key="1">
    <source>
        <dbReference type="Pfam" id="PF01425"/>
    </source>
</evidence>
<dbReference type="InterPro" id="IPR023631">
    <property type="entry name" value="Amidase_dom"/>
</dbReference>
<dbReference type="InterPro" id="IPR036928">
    <property type="entry name" value="AS_sf"/>
</dbReference>
<dbReference type="STRING" id="1035707.SAMN05216552_102572"/>